<accession>A0A2H9ULV6</accession>
<dbReference type="InterPro" id="IPR005804">
    <property type="entry name" value="FA_desaturase_dom"/>
</dbReference>
<feature type="domain" description="Fatty acid desaturase" evidence="2">
    <location>
        <begin position="64"/>
        <end position="336"/>
    </location>
</feature>
<feature type="transmembrane region" description="Helical" evidence="1">
    <location>
        <begin position="194"/>
        <end position="217"/>
    </location>
</feature>
<dbReference type="Pfam" id="PF00487">
    <property type="entry name" value="FA_desaturase"/>
    <property type="match status" value="1"/>
</dbReference>
<keyword evidence="1" id="KW-0812">Transmembrane</keyword>
<organism evidence="3 4">
    <name type="scientific">Acinetobacter pseudolwoffii</name>
    <dbReference type="NCBI Taxonomy" id="2053287"/>
    <lineage>
        <taxon>Bacteria</taxon>
        <taxon>Pseudomonadati</taxon>
        <taxon>Pseudomonadota</taxon>
        <taxon>Gammaproteobacteria</taxon>
        <taxon>Moraxellales</taxon>
        <taxon>Moraxellaceae</taxon>
        <taxon>Acinetobacter</taxon>
    </lineage>
</organism>
<name>A0A2H9ULV6_9GAMM</name>
<reference evidence="3 4" key="2">
    <citation type="submission" date="2017-12" db="EMBL/GenBank/DDBJ databases">
        <title>Revising the taxonomy of the Acinetobacter lwoffii group: the description of Acinetobacter pseudolwoffii sp. nov. and emended description of Acinetobacter lwoffii.</title>
        <authorList>
            <person name="Nemec A."/>
        </authorList>
    </citation>
    <scope>NUCLEOTIDE SEQUENCE [LARGE SCALE GENOMIC DNA]</scope>
    <source>
        <strain evidence="3 4">ANC 5347</strain>
    </source>
</reference>
<feature type="transmembrane region" description="Helical" evidence="1">
    <location>
        <begin position="66"/>
        <end position="83"/>
    </location>
</feature>
<dbReference type="GO" id="GO:0006629">
    <property type="term" value="P:lipid metabolic process"/>
    <property type="evidence" value="ECO:0007669"/>
    <property type="project" value="InterPro"/>
</dbReference>
<dbReference type="EMBL" id="PGOZ01000007">
    <property type="protein sequence ID" value="PJI32689.1"/>
    <property type="molecule type" value="Genomic_DNA"/>
</dbReference>
<gene>
    <name evidence="3" type="ORF">CU320_07480</name>
</gene>
<evidence type="ECO:0000259" key="2">
    <source>
        <dbReference type="Pfam" id="PF00487"/>
    </source>
</evidence>
<feature type="transmembrane region" description="Helical" evidence="1">
    <location>
        <begin position="38"/>
        <end position="60"/>
    </location>
</feature>
<comment type="caution">
    <text evidence="3">The sequence shown here is derived from an EMBL/GenBank/DDBJ whole genome shotgun (WGS) entry which is preliminary data.</text>
</comment>
<reference evidence="3 4" key="1">
    <citation type="submission" date="2017-11" db="EMBL/GenBank/DDBJ databases">
        <authorList>
            <person name="Han C.G."/>
        </authorList>
    </citation>
    <scope>NUCLEOTIDE SEQUENCE [LARGE SCALE GENOMIC DNA]</scope>
    <source>
        <strain evidence="3 4">ANC 5347</strain>
    </source>
</reference>
<keyword evidence="1" id="KW-0472">Membrane</keyword>
<dbReference type="Proteomes" id="UP000242351">
    <property type="component" value="Unassembled WGS sequence"/>
</dbReference>
<evidence type="ECO:0000313" key="4">
    <source>
        <dbReference type="Proteomes" id="UP000242351"/>
    </source>
</evidence>
<evidence type="ECO:0000256" key="1">
    <source>
        <dbReference type="SAM" id="Phobius"/>
    </source>
</evidence>
<proteinExistence type="predicted"/>
<dbReference type="AlphaFoldDB" id="A0A2H9ULV6"/>
<sequence>MSTSSEMTDQQRISKVRTVVTQAGEDLRNRYPILKHQNFIGASILGFAWIGMVLCALAYAYGYLSVWLTIPLIAIFASLTHELEHDLIHYMYFKKTPWAHHLMLALVWLARPNTISPWARRRLHLHHHKYSGTEHDLEERGISNGMPWGIRRILIISDQLMSVYLRPFQMFKMIHLFLEKQPEKERKIAMISQLLGFVPLSILYYGLFYLFVVFHVSNAIVPLFGYEMRWSQVVIEAMPIINFIAVIWLMPNFIRSFSLQFVSSNMHYYGDIDPRDVIKQTQVLTPWWMMPFQLFCCNFGATHAIHHFVVKEPFYIRQMTSKTAHKVMKEVGVRFNDLGTFKRLNRWNDIQTK</sequence>
<protein>
    <submittedName>
        <fullName evidence="3">Fatty acid desaturase</fullName>
    </submittedName>
</protein>
<feature type="transmembrane region" description="Helical" evidence="1">
    <location>
        <begin position="229"/>
        <end position="250"/>
    </location>
</feature>
<dbReference type="RefSeq" id="WP_100357630.1">
    <property type="nucleotide sequence ID" value="NZ_JAMXXJ010000005.1"/>
</dbReference>
<keyword evidence="1" id="KW-1133">Transmembrane helix</keyword>
<evidence type="ECO:0000313" key="3">
    <source>
        <dbReference type="EMBL" id="PJI32689.1"/>
    </source>
</evidence>